<reference evidence="2" key="4">
    <citation type="journal article" date="2018" name="Nat. Plants">
        <title>Whole-genome landscape of Medicago truncatula symbiotic genes.</title>
        <authorList>
            <person name="Pecrix Y."/>
            <person name="Gamas P."/>
            <person name="Carrere S."/>
        </authorList>
    </citation>
    <scope>NUCLEOTIDE SEQUENCE</scope>
    <source>
        <tissue evidence="2">Leaves</tissue>
    </source>
</reference>
<reference evidence="3" key="3">
    <citation type="submission" date="2015-04" db="UniProtKB">
        <authorList>
            <consortium name="EnsemblPlants"/>
        </authorList>
    </citation>
    <scope>IDENTIFICATION</scope>
    <source>
        <strain evidence="3">cv. Jemalong A17</strain>
    </source>
</reference>
<evidence type="ECO:0000313" key="2">
    <source>
        <dbReference type="EMBL" id="RHN74524.1"/>
    </source>
</evidence>
<dbReference type="EMBL" id="PSQE01000002">
    <property type="protein sequence ID" value="RHN74524.1"/>
    <property type="molecule type" value="Genomic_DNA"/>
</dbReference>
<evidence type="ECO:0000313" key="3">
    <source>
        <dbReference type="EnsemblPlants" id="KEH38297"/>
    </source>
</evidence>
<protein>
    <submittedName>
        <fullName evidence="1 3">Uncharacterized protein</fullName>
    </submittedName>
</protein>
<dbReference type="EMBL" id="CM001218">
    <property type="protein sequence ID" value="KEH38297.1"/>
    <property type="molecule type" value="Genomic_DNA"/>
</dbReference>
<dbReference type="HOGENOM" id="CLU_2416588_0_0_1"/>
<proteinExistence type="predicted"/>
<dbReference type="Proteomes" id="UP000002051">
    <property type="component" value="Chromosome 2"/>
</dbReference>
<organism evidence="1 4">
    <name type="scientific">Medicago truncatula</name>
    <name type="common">Barrel medic</name>
    <name type="synonym">Medicago tribuloides</name>
    <dbReference type="NCBI Taxonomy" id="3880"/>
    <lineage>
        <taxon>Eukaryota</taxon>
        <taxon>Viridiplantae</taxon>
        <taxon>Streptophyta</taxon>
        <taxon>Embryophyta</taxon>
        <taxon>Tracheophyta</taxon>
        <taxon>Spermatophyta</taxon>
        <taxon>Magnoliopsida</taxon>
        <taxon>eudicotyledons</taxon>
        <taxon>Gunneridae</taxon>
        <taxon>Pentapetalae</taxon>
        <taxon>rosids</taxon>
        <taxon>fabids</taxon>
        <taxon>Fabales</taxon>
        <taxon>Fabaceae</taxon>
        <taxon>Papilionoideae</taxon>
        <taxon>50 kb inversion clade</taxon>
        <taxon>NPAAA clade</taxon>
        <taxon>Hologalegina</taxon>
        <taxon>IRL clade</taxon>
        <taxon>Trifolieae</taxon>
        <taxon>Medicago</taxon>
    </lineage>
</organism>
<dbReference type="AlphaFoldDB" id="A0A072V922"/>
<gene>
    <name evidence="1" type="ordered locus">MTR_2g067470</name>
    <name evidence="2" type="ORF">MtrunA17_Chr2g0311351</name>
</gene>
<dbReference type="Proteomes" id="UP000265566">
    <property type="component" value="Chromosome 2"/>
</dbReference>
<dbReference type="EnsemblPlants" id="KEH38297">
    <property type="protein sequence ID" value="KEH38297"/>
    <property type="gene ID" value="MTR_2g067470"/>
</dbReference>
<name>A0A072V922_MEDTR</name>
<sequence length="92" mass="10284">MTQKFAMPLVIHPFPTSDAVALPPSPDLDSQFDIVAASSSSLRINALSFSIAIDDNYHLMFIAFDNVFHAAVYQICRTFVLEKIQFSAEFLQ</sequence>
<dbReference type="Gramene" id="rna10611">
    <property type="protein sequence ID" value="RHN74524.1"/>
    <property type="gene ID" value="gene10611"/>
</dbReference>
<keyword evidence="4" id="KW-1185">Reference proteome</keyword>
<accession>A0A072V922</accession>
<reference evidence="1 4" key="2">
    <citation type="journal article" date="2014" name="BMC Genomics">
        <title>An improved genome release (version Mt4.0) for the model legume Medicago truncatula.</title>
        <authorList>
            <person name="Tang H."/>
            <person name="Krishnakumar V."/>
            <person name="Bidwell S."/>
            <person name="Rosen B."/>
            <person name="Chan A."/>
            <person name="Zhou S."/>
            <person name="Gentzbittel L."/>
            <person name="Childs K.L."/>
            <person name="Yandell M."/>
            <person name="Gundlach H."/>
            <person name="Mayer K.F."/>
            <person name="Schwartz D.C."/>
            <person name="Town C.D."/>
        </authorList>
    </citation>
    <scope>GENOME REANNOTATION</scope>
    <source>
        <strain evidence="1">A17</strain>
        <strain evidence="3 4">cv. Jemalong A17</strain>
    </source>
</reference>
<evidence type="ECO:0000313" key="1">
    <source>
        <dbReference type="EMBL" id="KEH38297.1"/>
    </source>
</evidence>
<evidence type="ECO:0000313" key="4">
    <source>
        <dbReference type="Proteomes" id="UP000002051"/>
    </source>
</evidence>
<reference evidence="1 4" key="1">
    <citation type="journal article" date="2011" name="Nature">
        <title>The Medicago genome provides insight into the evolution of rhizobial symbioses.</title>
        <authorList>
            <person name="Young N.D."/>
            <person name="Debelle F."/>
            <person name="Oldroyd G.E."/>
            <person name="Geurts R."/>
            <person name="Cannon S.B."/>
            <person name="Udvardi M.K."/>
            <person name="Benedito V.A."/>
            <person name="Mayer K.F."/>
            <person name="Gouzy J."/>
            <person name="Schoof H."/>
            <person name="Van de Peer Y."/>
            <person name="Proost S."/>
            <person name="Cook D.R."/>
            <person name="Meyers B.C."/>
            <person name="Spannagl M."/>
            <person name="Cheung F."/>
            <person name="De Mita S."/>
            <person name="Krishnakumar V."/>
            <person name="Gundlach H."/>
            <person name="Zhou S."/>
            <person name="Mudge J."/>
            <person name="Bharti A.K."/>
            <person name="Murray J.D."/>
            <person name="Naoumkina M.A."/>
            <person name="Rosen B."/>
            <person name="Silverstein K.A."/>
            <person name="Tang H."/>
            <person name="Rombauts S."/>
            <person name="Zhao P.X."/>
            <person name="Zhou P."/>
            <person name="Barbe V."/>
            <person name="Bardou P."/>
            <person name="Bechner M."/>
            <person name="Bellec A."/>
            <person name="Berger A."/>
            <person name="Berges H."/>
            <person name="Bidwell S."/>
            <person name="Bisseling T."/>
            <person name="Choisne N."/>
            <person name="Couloux A."/>
            <person name="Denny R."/>
            <person name="Deshpande S."/>
            <person name="Dai X."/>
            <person name="Doyle J.J."/>
            <person name="Dudez A.M."/>
            <person name="Farmer A.D."/>
            <person name="Fouteau S."/>
            <person name="Franken C."/>
            <person name="Gibelin C."/>
            <person name="Gish J."/>
            <person name="Goldstein S."/>
            <person name="Gonzalez A.J."/>
            <person name="Green P.J."/>
            <person name="Hallab A."/>
            <person name="Hartog M."/>
            <person name="Hua A."/>
            <person name="Humphray S.J."/>
            <person name="Jeong D.H."/>
            <person name="Jing Y."/>
            <person name="Jocker A."/>
            <person name="Kenton S.M."/>
            <person name="Kim D.J."/>
            <person name="Klee K."/>
            <person name="Lai H."/>
            <person name="Lang C."/>
            <person name="Lin S."/>
            <person name="Macmil S.L."/>
            <person name="Magdelenat G."/>
            <person name="Matthews L."/>
            <person name="McCorrison J."/>
            <person name="Monaghan E.L."/>
            <person name="Mun J.H."/>
            <person name="Najar F.Z."/>
            <person name="Nicholson C."/>
            <person name="Noirot C."/>
            <person name="O'Bleness M."/>
            <person name="Paule C.R."/>
            <person name="Poulain J."/>
            <person name="Prion F."/>
            <person name="Qin B."/>
            <person name="Qu C."/>
            <person name="Retzel E.F."/>
            <person name="Riddle C."/>
            <person name="Sallet E."/>
            <person name="Samain S."/>
            <person name="Samson N."/>
            <person name="Sanders I."/>
            <person name="Saurat O."/>
            <person name="Scarpelli C."/>
            <person name="Schiex T."/>
            <person name="Segurens B."/>
            <person name="Severin A.J."/>
            <person name="Sherrier D.J."/>
            <person name="Shi R."/>
            <person name="Sims S."/>
            <person name="Singer S.R."/>
            <person name="Sinharoy S."/>
            <person name="Sterck L."/>
            <person name="Viollet A."/>
            <person name="Wang B.B."/>
            <person name="Wang K."/>
            <person name="Wang M."/>
            <person name="Wang X."/>
            <person name="Warfsmann J."/>
            <person name="Weissenbach J."/>
            <person name="White D.D."/>
            <person name="White J.D."/>
            <person name="Wiley G.B."/>
            <person name="Wincker P."/>
            <person name="Xing Y."/>
            <person name="Yang L."/>
            <person name="Yao Z."/>
            <person name="Ying F."/>
            <person name="Zhai J."/>
            <person name="Zhou L."/>
            <person name="Zuber A."/>
            <person name="Denarie J."/>
            <person name="Dixon R.A."/>
            <person name="May G.D."/>
            <person name="Schwartz D.C."/>
            <person name="Rogers J."/>
            <person name="Quetier F."/>
            <person name="Town C.D."/>
            <person name="Roe B.A."/>
        </authorList>
    </citation>
    <scope>NUCLEOTIDE SEQUENCE [LARGE SCALE GENOMIC DNA]</scope>
    <source>
        <strain evidence="1">A17</strain>
        <strain evidence="3 4">cv. Jemalong A17</strain>
    </source>
</reference>